<dbReference type="EMBL" id="NQWH01000025">
    <property type="protein sequence ID" value="PHP26802.1"/>
    <property type="molecule type" value="Genomic_DNA"/>
</dbReference>
<dbReference type="AlphaFoldDB" id="A0A2G1MDQ9"/>
<feature type="coiled-coil region" evidence="1">
    <location>
        <begin position="59"/>
        <end position="100"/>
    </location>
</feature>
<name>A0A2G1MDQ9_9RHOB</name>
<protein>
    <submittedName>
        <fullName evidence="2">Uncharacterized protein</fullName>
    </submittedName>
</protein>
<accession>A0A2G1MDQ9</accession>
<dbReference type="RefSeq" id="WP_099278095.1">
    <property type="nucleotide sequence ID" value="NZ_KZ304968.1"/>
</dbReference>
<sequence length="107" mass="12114">MPQTNPPSPIEPLKHDSLMLRKMDTMDGKIDKLMSVRDLLETETDPAGHGMLIRVHTVLKDVQEELQVMQADRAALAKAMGAQQEELKRMQRMLKQMTELMGAEISD</sequence>
<reference evidence="2 3" key="1">
    <citation type="submission" date="2017-08" db="EMBL/GenBank/DDBJ databases">
        <title>Draft Genome Sequence of Loktanella cinnabarina Strain XM1, Isolated from Coastal Surface Water.</title>
        <authorList>
            <person name="Ma R."/>
            <person name="Wang J."/>
            <person name="Wang Q."/>
            <person name="Ma Z."/>
            <person name="Li J."/>
            <person name="Chen L."/>
        </authorList>
    </citation>
    <scope>NUCLEOTIDE SEQUENCE [LARGE SCALE GENOMIC DNA]</scope>
    <source>
        <strain evidence="2 3">XM1</strain>
    </source>
</reference>
<dbReference type="OrthoDB" id="7863349at2"/>
<evidence type="ECO:0000313" key="2">
    <source>
        <dbReference type="EMBL" id="PHP26802.1"/>
    </source>
</evidence>
<organism evidence="2 3">
    <name type="scientific">Limimaricola cinnabarinus</name>
    <dbReference type="NCBI Taxonomy" id="1125964"/>
    <lineage>
        <taxon>Bacteria</taxon>
        <taxon>Pseudomonadati</taxon>
        <taxon>Pseudomonadota</taxon>
        <taxon>Alphaproteobacteria</taxon>
        <taxon>Rhodobacterales</taxon>
        <taxon>Paracoccaceae</taxon>
        <taxon>Limimaricola</taxon>
    </lineage>
</organism>
<evidence type="ECO:0000256" key="1">
    <source>
        <dbReference type="SAM" id="Coils"/>
    </source>
</evidence>
<proteinExistence type="predicted"/>
<comment type="caution">
    <text evidence="2">The sequence shown here is derived from an EMBL/GenBank/DDBJ whole genome shotgun (WGS) entry which is preliminary data.</text>
</comment>
<evidence type="ECO:0000313" key="3">
    <source>
        <dbReference type="Proteomes" id="UP000221860"/>
    </source>
</evidence>
<gene>
    <name evidence="2" type="ORF">CJ301_14480</name>
</gene>
<dbReference type="Proteomes" id="UP000221860">
    <property type="component" value="Unassembled WGS sequence"/>
</dbReference>
<keyword evidence="1" id="KW-0175">Coiled coil</keyword>
<keyword evidence="3" id="KW-1185">Reference proteome</keyword>